<sequence>MRYRKLDENGDYVFGVGVNSFLINSPEAVAQAVLTRLKLWVGEWFADTSDGTGWNQSILGKRSGNLYELTLRQRVLETPGVQSIEEFAGDLDPETRKLTVSIVLNTIYGNIELLEEELRA</sequence>
<dbReference type="InterPro" id="IPR020288">
    <property type="entry name" value="Sheath_initiator"/>
</dbReference>
<organism evidence="1 2">
    <name type="scientific">Acinetobacter johnsonii</name>
    <dbReference type="NCBI Taxonomy" id="40214"/>
    <lineage>
        <taxon>Bacteria</taxon>
        <taxon>Pseudomonadati</taxon>
        <taxon>Pseudomonadota</taxon>
        <taxon>Gammaproteobacteria</taxon>
        <taxon>Moraxellales</taxon>
        <taxon>Moraxellaceae</taxon>
        <taxon>Acinetobacter</taxon>
    </lineage>
</organism>
<dbReference type="Pfam" id="PF10934">
    <property type="entry name" value="Sheath_initiator"/>
    <property type="match status" value="1"/>
</dbReference>
<proteinExistence type="predicted"/>
<evidence type="ECO:0000313" key="1">
    <source>
        <dbReference type="EMBL" id="MDH0657743.1"/>
    </source>
</evidence>
<dbReference type="AlphaFoldDB" id="A0AA42IHU4"/>
<dbReference type="Proteomes" id="UP001161099">
    <property type="component" value="Unassembled WGS sequence"/>
</dbReference>
<accession>A0AA42IHU4</accession>
<gene>
    <name evidence="1" type="ORF">N5D11_16835</name>
</gene>
<evidence type="ECO:0000313" key="2">
    <source>
        <dbReference type="Proteomes" id="UP001161099"/>
    </source>
</evidence>
<dbReference type="RefSeq" id="WP_279699021.1">
    <property type="nucleotide sequence ID" value="NZ_JAOCDR010000086.1"/>
</dbReference>
<evidence type="ECO:0008006" key="3">
    <source>
        <dbReference type="Google" id="ProtNLM"/>
    </source>
</evidence>
<name>A0AA42IHU4_ACIJO</name>
<protein>
    <recommendedName>
        <fullName evidence="3">Bacteriophage protein</fullName>
    </recommendedName>
</protein>
<reference evidence="1" key="1">
    <citation type="submission" date="2022-09" db="EMBL/GenBank/DDBJ databases">
        <title>Intensive care unit water sources are persistently colonized with multi-drug resistant bacteria and are the site of extensive horizontal gene transfer of antibiotic resistance genes.</title>
        <authorList>
            <person name="Diorio-Toth L."/>
        </authorList>
    </citation>
    <scope>NUCLEOTIDE SEQUENCE</scope>
    <source>
        <strain evidence="1">GD03851</strain>
    </source>
</reference>
<comment type="caution">
    <text evidence="1">The sequence shown here is derived from an EMBL/GenBank/DDBJ whole genome shotgun (WGS) entry which is preliminary data.</text>
</comment>
<dbReference type="EMBL" id="JAOCDR010000086">
    <property type="protein sequence ID" value="MDH0657743.1"/>
    <property type="molecule type" value="Genomic_DNA"/>
</dbReference>